<evidence type="ECO:0000313" key="5">
    <source>
        <dbReference type="Proteomes" id="UP000000559"/>
    </source>
</evidence>
<evidence type="ECO:0000313" key="3">
    <source>
        <dbReference type="CGD" id="CAL0000187460"/>
    </source>
</evidence>
<evidence type="ECO:0000256" key="1">
    <source>
        <dbReference type="SAM" id="Coils"/>
    </source>
</evidence>
<evidence type="ECO:0000256" key="2">
    <source>
        <dbReference type="SAM" id="MobiDB-lite"/>
    </source>
</evidence>
<dbReference type="SMR" id="A0A1D8PS62"/>
<proteinExistence type="predicted"/>
<organism evidence="4 5">
    <name type="scientific">Candida albicans (strain SC5314 / ATCC MYA-2876)</name>
    <name type="common">Yeast</name>
    <dbReference type="NCBI Taxonomy" id="237561"/>
    <lineage>
        <taxon>Eukaryota</taxon>
        <taxon>Fungi</taxon>
        <taxon>Dikarya</taxon>
        <taxon>Ascomycota</taxon>
        <taxon>Saccharomycotina</taxon>
        <taxon>Pichiomycetes</taxon>
        <taxon>Debaryomycetaceae</taxon>
        <taxon>Candida/Lodderomyces clade</taxon>
        <taxon>Candida</taxon>
    </lineage>
</organism>
<dbReference type="EMBL" id="CP017630">
    <property type="protein sequence ID" value="AOW30976.1"/>
    <property type="molecule type" value="Genomic_DNA"/>
</dbReference>
<evidence type="ECO:0000313" key="4">
    <source>
        <dbReference type="EMBL" id="AOW30976.1"/>
    </source>
</evidence>
<keyword evidence="1" id="KW-0175">Coiled coil</keyword>
<dbReference type="AlphaFoldDB" id="A0A1D8PS62"/>
<dbReference type="Proteomes" id="UP000000559">
    <property type="component" value="Chromosome R"/>
</dbReference>
<dbReference type="CGD" id="CAL0000187460">
    <property type="gene designation" value="orf19.11227"/>
</dbReference>
<gene>
    <name evidence="4" type="ordered locus">CAALFM_CR02270CA</name>
    <name evidence="3" type="ordered locus">orf19.11227</name>
</gene>
<feature type="coiled-coil region" evidence="1">
    <location>
        <begin position="158"/>
        <end position="192"/>
    </location>
</feature>
<dbReference type="eggNOG" id="ENOG502T44W">
    <property type="taxonomic scope" value="Eukaryota"/>
</dbReference>
<sequence length="241" mass="29018">MHMTTNPKKHSRSDDDEEDSLHDYSGKRVKLDSLLKNLSLKDQENEKRYIINPKITYENIFSKSGSRYSSFTESQLASNLNEKLTRSFKNVLESGLRLIPWYNSKFLIMYRYQKWFIKLFNRFIKKYNERNRVSISTFHSFADIVKLVRDKLITLEDLANIINQENQLEMKRLELKQEMRRSEKRFEEVTAEQDAYQDLKYNYWDNLKFDKDLDMLDVSDDEPDNLKFEELDDDTVMVQDL</sequence>
<dbReference type="VEuPathDB" id="FungiDB:CR_02270C_A"/>
<dbReference type="RefSeq" id="XP_713430.1">
    <property type="nucleotide sequence ID" value="XM_708337.1"/>
</dbReference>
<accession>A0A1D8PS62</accession>
<keyword evidence="5" id="KW-1185">Reference proteome</keyword>
<dbReference type="GeneID" id="3644911"/>
<dbReference type="KEGG" id="cal:CAALFM_CR02270CA"/>
<dbReference type="STRING" id="237561.A0A1D8PS62"/>
<feature type="region of interest" description="Disordered" evidence="2">
    <location>
        <begin position="1"/>
        <end position="23"/>
    </location>
</feature>
<reference evidence="4 5" key="2">
    <citation type="journal article" date="2007" name="Genome Biol.">
        <title>Assembly of the Candida albicans genome into sixteen supercontigs aligned on the eight chromosomes.</title>
        <authorList>
            <person name="van het Hoog M."/>
            <person name="Rast T.J."/>
            <person name="Martchenko M."/>
            <person name="Grindle S."/>
            <person name="Dignard D."/>
            <person name="Hogues H."/>
            <person name="Cuomo C."/>
            <person name="Berriman M."/>
            <person name="Scherer S."/>
            <person name="Magee B.B."/>
            <person name="Whiteway M."/>
            <person name="Chibana H."/>
            <person name="Nantel A."/>
            <person name="Magee P.T."/>
        </authorList>
    </citation>
    <scope>GENOME REANNOTATION</scope>
    <source>
        <strain evidence="5">SC5314 / ATCC MYA-2876</strain>
    </source>
</reference>
<reference evidence="4 5" key="1">
    <citation type="journal article" date="2004" name="Proc. Natl. Acad. Sci. U.S.A.">
        <title>The diploid genome sequence of Candida albicans.</title>
        <authorList>
            <person name="Jones T."/>
            <person name="Federspiel N.A."/>
            <person name="Chibana H."/>
            <person name="Dungan J."/>
            <person name="Kalman S."/>
            <person name="Magee B.B."/>
            <person name="Newport G."/>
            <person name="Thorstenson Y.R."/>
            <person name="Agabian N."/>
            <person name="Magee P.T."/>
            <person name="Davis R.W."/>
            <person name="Scherer S."/>
        </authorList>
    </citation>
    <scope>NUCLEOTIDE SEQUENCE [LARGE SCALE GENOMIC DNA]</scope>
    <source>
        <strain evidence="5">SC5314 / ATCC MYA-2876</strain>
    </source>
</reference>
<name>A0A1D8PS62_CANAL</name>
<dbReference type="OrthoDB" id="4084459at2759"/>
<reference evidence="4 5" key="3">
    <citation type="journal article" date="2013" name="Genome Biol.">
        <title>Assembly of a phased diploid Candida albicans genome facilitates allele-specific measurements and provides a simple model for repeat and indel structure.</title>
        <authorList>
            <person name="Muzzey D."/>
            <person name="Schwartz K."/>
            <person name="Weissman J.S."/>
            <person name="Sherlock G."/>
        </authorList>
    </citation>
    <scope>NUCLEOTIDE SEQUENCE [LARGE SCALE GENOMIC DNA]</scope>
    <source>
        <strain evidence="5">SC5314 / ATCC MYA-2876</strain>
    </source>
</reference>
<dbReference type="InParanoid" id="A0A1D8PS62"/>
<protein>
    <submittedName>
        <fullName evidence="4">Uncharacterized protein</fullName>
    </submittedName>
</protein>